<proteinExistence type="predicted"/>
<dbReference type="InterPro" id="IPR051544">
    <property type="entry name" value="TPS_OM_transporter"/>
</dbReference>
<accession>K4KIR3</accession>
<evidence type="ECO:0000313" key="7">
    <source>
        <dbReference type="EMBL" id="AFU98085.1"/>
    </source>
</evidence>
<name>K4KIR3_SIMAS</name>
<feature type="signal peptide" evidence="4">
    <location>
        <begin position="1"/>
        <end position="30"/>
    </location>
</feature>
<sequence length="655" mass="72670">MCKSGVIKDSKRLACAVLLANTIAAMGVEAQTTEAESSFRSSVRSAFESDVTPDAGQDITKEFLLRTIDTAAPQLDTEIPLQRLRDEGPRIAVKRFDFVRLEEFPDHGITADKVRQMAEQLRVKYMKEDQVVAHGFTRENLEEIAGYLSEIGAQDMPDRVTPKNLQRLINIIKLQNAERGMSYGDLEEIAAEITGYYRRQGLFLAQVQIPAQDVVDGVVSLTVQEGRLGKVVAHDNERYRESTLASPFEEHLGELVNHADVEEGMYLLNDLPGLNVTGYFSPGDNPGETALNLKVRDEQAWKFALRADNHGSTFTGDKRTYALFDWMNPLGYGDALTLGFLKSHTPGNSNLGQVRYSFPLLSPRTRVELSADYNVFKLTGDDDDIINRLELEGVNKTFAASIDHKWHRSRDFNLSSGLSLTDKETDMDSVVETYRGGDHVRGGELGLYVDSLGSSVRMLNIANAKLQYGLHQNPVVEGRGEDFYKFALDTNSLFFVPLPFTDTESRLVFKSRWQYADRLLPAFEQLSLGGANGVRGYSVRDYSADQAGLVSAEWFFNLPESLNPNVGGGNRLNDVFQWGFLADAGYGSVVNFEPDGSDSWARLASAGLIFKFSWNESFAAQVSVAQPLEAVSSNELIGADADSAQVFADFTLFLR</sequence>
<evidence type="ECO:0000259" key="6">
    <source>
        <dbReference type="Pfam" id="PF08479"/>
    </source>
</evidence>
<dbReference type="Pfam" id="PF08479">
    <property type="entry name" value="POTRA_2"/>
    <property type="match status" value="1"/>
</dbReference>
<evidence type="ECO:0000256" key="3">
    <source>
        <dbReference type="ARBA" id="ARBA00023237"/>
    </source>
</evidence>
<dbReference type="Gene3D" id="2.40.160.50">
    <property type="entry name" value="membrane protein fhac: a member of the omp85/tpsb transporter family"/>
    <property type="match status" value="1"/>
</dbReference>
<dbReference type="OrthoDB" id="572300at2"/>
<dbReference type="eggNOG" id="COG2831">
    <property type="taxonomic scope" value="Bacteria"/>
</dbReference>
<protein>
    <submittedName>
        <fullName evidence="7">Hemolysin activator protein, HlyB family</fullName>
    </submittedName>
</protein>
<dbReference type="PANTHER" id="PTHR34597:SF1">
    <property type="entry name" value="HEME_HEMOPEXIN TRANSPORTER PROTEIN HUXB"/>
    <property type="match status" value="1"/>
</dbReference>
<evidence type="ECO:0000259" key="5">
    <source>
        <dbReference type="Pfam" id="PF03865"/>
    </source>
</evidence>
<keyword evidence="1" id="KW-0472">Membrane</keyword>
<gene>
    <name evidence="7" type="ordered locus">M5M_04390</name>
</gene>
<dbReference type="Proteomes" id="UP000000466">
    <property type="component" value="Chromosome"/>
</dbReference>
<dbReference type="HOGENOM" id="CLU_422557_0_0_6"/>
<dbReference type="InterPro" id="IPR005565">
    <property type="entry name" value="Hemolysn_activator_HlyB_C"/>
</dbReference>
<dbReference type="Gene3D" id="3.10.20.310">
    <property type="entry name" value="membrane protein fhac"/>
    <property type="match status" value="1"/>
</dbReference>
<dbReference type="EMBL" id="CP003746">
    <property type="protein sequence ID" value="AFU98085.1"/>
    <property type="molecule type" value="Genomic_DNA"/>
</dbReference>
<dbReference type="GO" id="GO:0008320">
    <property type="term" value="F:protein transmembrane transporter activity"/>
    <property type="evidence" value="ECO:0007669"/>
    <property type="project" value="TreeGrafter"/>
</dbReference>
<dbReference type="PANTHER" id="PTHR34597">
    <property type="entry name" value="SLR1661 PROTEIN"/>
    <property type="match status" value="1"/>
</dbReference>
<feature type="chain" id="PRO_5003878210" evidence="4">
    <location>
        <begin position="31"/>
        <end position="655"/>
    </location>
</feature>
<dbReference type="InterPro" id="IPR013686">
    <property type="entry name" value="Polypept-transport_assoc_ShlB"/>
</dbReference>
<dbReference type="Pfam" id="PF03865">
    <property type="entry name" value="ShlB"/>
    <property type="match status" value="1"/>
</dbReference>
<organism evidence="7 8">
    <name type="scientific">Simiduia agarivorans (strain DSM 21679 / JCM 13881 / BCRC 17597 / SA1)</name>
    <dbReference type="NCBI Taxonomy" id="1117647"/>
    <lineage>
        <taxon>Bacteria</taxon>
        <taxon>Pseudomonadati</taxon>
        <taxon>Pseudomonadota</taxon>
        <taxon>Gammaproteobacteria</taxon>
        <taxon>Cellvibrionales</taxon>
        <taxon>Cellvibrionaceae</taxon>
        <taxon>Simiduia</taxon>
    </lineage>
</organism>
<dbReference type="GO" id="GO:0046819">
    <property type="term" value="P:protein secretion by the type V secretion system"/>
    <property type="evidence" value="ECO:0007669"/>
    <property type="project" value="TreeGrafter"/>
</dbReference>
<evidence type="ECO:0000256" key="1">
    <source>
        <dbReference type="ARBA" id="ARBA00022452"/>
    </source>
</evidence>
<dbReference type="STRING" id="1117647.M5M_04390"/>
<feature type="domain" description="Haemolysin activator HlyB C-terminal" evidence="5">
    <location>
        <begin position="287"/>
        <end position="551"/>
    </location>
</feature>
<keyword evidence="3" id="KW-0998">Cell outer membrane</keyword>
<dbReference type="KEGG" id="saga:M5M_04390"/>
<reference evidence="7 8" key="1">
    <citation type="journal article" date="2013" name="Genome Announc.">
        <title>Complete genome sequence of Simiduia agarivorans SA1(T), a marine bacterium able to degrade a variety of polysaccharides.</title>
        <authorList>
            <person name="Lin S.Y."/>
            <person name="Shieh W.Y."/>
            <person name="Chen J.S."/>
            <person name="Tang S.L."/>
        </authorList>
    </citation>
    <scope>NUCLEOTIDE SEQUENCE [LARGE SCALE GENOMIC DNA]</scope>
    <source>
        <strain evidence="8">DSM 21679 / JCM 13881 / BCRC 17597 / SA1</strain>
    </source>
</reference>
<dbReference type="GO" id="GO:0098046">
    <property type="term" value="C:type V protein secretion system complex"/>
    <property type="evidence" value="ECO:0007669"/>
    <property type="project" value="TreeGrafter"/>
</dbReference>
<feature type="domain" description="Polypeptide-transport-associated ShlB-type" evidence="6">
    <location>
        <begin position="178"/>
        <end position="226"/>
    </location>
</feature>
<keyword evidence="4" id="KW-0732">Signal</keyword>
<keyword evidence="2" id="KW-0812">Transmembrane</keyword>
<evidence type="ECO:0000313" key="8">
    <source>
        <dbReference type="Proteomes" id="UP000000466"/>
    </source>
</evidence>
<evidence type="ECO:0000256" key="2">
    <source>
        <dbReference type="ARBA" id="ARBA00022692"/>
    </source>
</evidence>
<dbReference type="AlphaFoldDB" id="K4KIR3"/>
<keyword evidence="8" id="KW-1185">Reference proteome</keyword>
<evidence type="ECO:0000256" key="4">
    <source>
        <dbReference type="SAM" id="SignalP"/>
    </source>
</evidence>
<keyword evidence="1" id="KW-1134">Transmembrane beta strand</keyword>